<dbReference type="AlphaFoldDB" id="A0A370TX60"/>
<dbReference type="InterPro" id="IPR004164">
    <property type="entry name" value="CoA_transf_AS"/>
</dbReference>
<dbReference type="Gene3D" id="3.40.1080.10">
    <property type="entry name" value="Glutaconate Coenzyme A-transferase"/>
    <property type="match status" value="2"/>
</dbReference>
<gene>
    <name evidence="5" type="ORF">BP5553_00094</name>
</gene>
<dbReference type="STRING" id="2656787.A0A370TX60"/>
<dbReference type="SUPFAM" id="SSF100950">
    <property type="entry name" value="NagB/RpiA/CoA transferase-like"/>
    <property type="match status" value="2"/>
</dbReference>
<dbReference type="GeneID" id="43592943"/>
<comment type="caution">
    <text evidence="5">The sequence shown here is derived from an EMBL/GenBank/DDBJ whole genome shotgun (WGS) entry which is preliminary data.</text>
</comment>
<keyword evidence="2 3" id="KW-0808">Transferase</keyword>
<dbReference type="EC" id="2.8.3.5" evidence="3"/>
<dbReference type="InterPro" id="IPR004165">
    <property type="entry name" value="CoA_trans_fam_I"/>
</dbReference>
<evidence type="ECO:0000256" key="2">
    <source>
        <dbReference type="ARBA" id="ARBA00022679"/>
    </source>
</evidence>
<name>A0A370TX60_9HELO</name>
<dbReference type="EMBL" id="NPIC01000001">
    <property type="protein sequence ID" value="RDL40115.1"/>
    <property type="molecule type" value="Genomic_DNA"/>
</dbReference>
<dbReference type="OrthoDB" id="1933379at2759"/>
<dbReference type="PIRSF" id="PIRSF000858">
    <property type="entry name" value="SCOT-t"/>
    <property type="match status" value="1"/>
</dbReference>
<dbReference type="NCBIfam" id="TIGR02428">
    <property type="entry name" value="pcaJ_scoB_fam"/>
    <property type="match status" value="1"/>
</dbReference>
<dbReference type="Proteomes" id="UP000254866">
    <property type="component" value="Unassembled WGS sequence"/>
</dbReference>
<dbReference type="UniPathway" id="UPA00929">
    <property type="reaction ID" value="UER00894"/>
</dbReference>
<feature type="active site" description="5-glutamyl coenzyme A thioester intermediate" evidence="4">
    <location>
        <position position="384"/>
    </location>
</feature>
<dbReference type="InterPro" id="IPR012791">
    <property type="entry name" value="3-oxoacid_CoA-transf_B"/>
</dbReference>
<dbReference type="RefSeq" id="XP_031872771.1">
    <property type="nucleotide sequence ID" value="XM_032008717.1"/>
</dbReference>
<evidence type="ECO:0000256" key="1">
    <source>
        <dbReference type="ARBA" id="ARBA00007154"/>
    </source>
</evidence>
<dbReference type="InterPro" id="IPR037171">
    <property type="entry name" value="NagB/RpiA_transferase-like"/>
</dbReference>
<dbReference type="PROSITE" id="PS01274">
    <property type="entry name" value="COA_TRANSF_2"/>
    <property type="match status" value="1"/>
</dbReference>
<proteinExistence type="inferred from homology"/>
<dbReference type="GO" id="GO:0008260">
    <property type="term" value="F:succinyl-CoA:3-oxo-acid CoA-transferase activity"/>
    <property type="evidence" value="ECO:0007669"/>
    <property type="project" value="UniProtKB-EC"/>
</dbReference>
<comment type="catalytic activity">
    <reaction evidence="3">
        <text>a 3-oxo acid + succinyl-CoA = a 3-oxoacyl-CoA + succinate</text>
        <dbReference type="Rhea" id="RHEA:24564"/>
        <dbReference type="ChEBI" id="CHEBI:30031"/>
        <dbReference type="ChEBI" id="CHEBI:35973"/>
        <dbReference type="ChEBI" id="CHEBI:57292"/>
        <dbReference type="ChEBI" id="CHEBI:90726"/>
        <dbReference type="EC" id="2.8.3.5"/>
    </reaction>
</comment>
<dbReference type="GO" id="GO:0046952">
    <property type="term" value="P:ketone body catabolic process"/>
    <property type="evidence" value="ECO:0007669"/>
    <property type="project" value="InterPro"/>
</dbReference>
<comment type="similarity">
    <text evidence="1 3">Belongs to the 3-oxoacid CoA-transferase family.</text>
</comment>
<dbReference type="PANTHER" id="PTHR13707">
    <property type="entry name" value="KETOACID-COENZYME A TRANSFERASE"/>
    <property type="match status" value="1"/>
</dbReference>
<keyword evidence="6" id="KW-1185">Reference proteome</keyword>
<dbReference type="PANTHER" id="PTHR13707:SF60">
    <property type="entry name" value="ACETATE COA-TRANSFERASE SUBUNIT ALPHA"/>
    <property type="match status" value="1"/>
</dbReference>
<dbReference type="Pfam" id="PF01144">
    <property type="entry name" value="CoA_trans"/>
    <property type="match status" value="2"/>
</dbReference>
<dbReference type="FunFam" id="3.40.1080.10:FF:000001">
    <property type="entry name" value="Succinyl-coa:3-ketoacid-coenzyme a transferase subunit b"/>
    <property type="match status" value="1"/>
</dbReference>
<dbReference type="InterPro" id="IPR014388">
    <property type="entry name" value="3-oxoacid_CoA-transferase"/>
</dbReference>
<comment type="function">
    <text evidence="3">Key enzyme for ketone body catabolism. Transfers the CoA moiety from succinate to acetoacetate. Formation of the enzyme-CoA intermediate proceeds via an unstable anhydride species formed between the carboxylate groups of the enzyme and substrate.</text>
</comment>
<protein>
    <recommendedName>
        <fullName evidence="3">Succinyl-CoA:3-ketoacid-coenzyme A transferase</fullName>
        <ecNumber evidence="3">2.8.3.5</ecNumber>
    </recommendedName>
</protein>
<evidence type="ECO:0000313" key="5">
    <source>
        <dbReference type="EMBL" id="RDL40115.1"/>
    </source>
</evidence>
<organism evidence="5 6">
    <name type="scientific">Venustampulla echinocandica</name>
    <dbReference type="NCBI Taxonomy" id="2656787"/>
    <lineage>
        <taxon>Eukaryota</taxon>
        <taxon>Fungi</taxon>
        <taxon>Dikarya</taxon>
        <taxon>Ascomycota</taxon>
        <taxon>Pezizomycotina</taxon>
        <taxon>Leotiomycetes</taxon>
        <taxon>Helotiales</taxon>
        <taxon>Pleuroascaceae</taxon>
        <taxon>Venustampulla</taxon>
    </lineage>
</organism>
<keyword evidence="3" id="KW-0496">Mitochondrion</keyword>
<dbReference type="SMART" id="SM00882">
    <property type="entry name" value="CoA_trans"/>
    <property type="match status" value="2"/>
</dbReference>
<evidence type="ECO:0000256" key="3">
    <source>
        <dbReference type="PIRNR" id="PIRNR000858"/>
    </source>
</evidence>
<accession>A0A370TX60</accession>
<reference evidence="5 6" key="1">
    <citation type="journal article" date="2018" name="IMA Fungus">
        <title>IMA Genome-F 9: Draft genome sequence of Annulohypoxylon stygium, Aspergillus mulundensis, Berkeleyomyces basicola (syn. Thielaviopsis basicola), Ceratocystis smalleyi, two Cercospora beticola strains, Coleophoma cylindrospora, Fusarium fracticaudum, Phialophora cf. hyalina, and Morchella septimelata.</title>
        <authorList>
            <person name="Wingfield B.D."/>
            <person name="Bills G.F."/>
            <person name="Dong Y."/>
            <person name="Huang W."/>
            <person name="Nel W.J."/>
            <person name="Swalarsk-Parry B.S."/>
            <person name="Vaghefi N."/>
            <person name="Wilken P.M."/>
            <person name="An Z."/>
            <person name="de Beer Z.W."/>
            <person name="De Vos L."/>
            <person name="Chen L."/>
            <person name="Duong T.A."/>
            <person name="Gao Y."/>
            <person name="Hammerbacher A."/>
            <person name="Kikkert J.R."/>
            <person name="Li Y."/>
            <person name="Li H."/>
            <person name="Li K."/>
            <person name="Li Q."/>
            <person name="Liu X."/>
            <person name="Ma X."/>
            <person name="Naidoo K."/>
            <person name="Pethybridge S.J."/>
            <person name="Sun J."/>
            <person name="Steenkamp E.T."/>
            <person name="van der Nest M.A."/>
            <person name="van Wyk S."/>
            <person name="Wingfield M.J."/>
            <person name="Xiong C."/>
            <person name="Yue Q."/>
            <person name="Zhang X."/>
        </authorList>
    </citation>
    <scope>NUCLEOTIDE SEQUENCE [LARGE SCALE GENOMIC DNA]</scope>
    <source>
        <strain evidence="5 6">BP 5553</strain>
    </source>
</reference>
<evidence type="ECO:0000313" key="6">
    <source>
        <dbReference type="Proteomes" id="UP000254866"/>
    </source>
</evidence>
<comment type="pathway">
    <text evidence="3">Ketone metabolism; succinyl-CoA degradation; acetoacetyl-CoA from succinyl-CoA: step 1/1.</text>
</comment>
<sequence>MAARRISSICLARSSQRPLGCAPRSRSHFSLPQPRNARQLQTAPILYSQQLANVKVKRGPATKIVRGASKLFKSADEAVTDIESGSTILSAGFGVCGTAETIIGAIERRGVNSLHSLTIVSNNAGGSIGGGITPLVESEQISRLLCSHIGANKELEKKYLRGEIAIELCPQGTIAERVRAGGAGIPAFFTPTGINTPIQSGDIPVRLGPIDKATNTATVLEAGKPRETRIFDGKVYGMETAIKGDVAILRAHKVDEAGNCQFRYTTKSYNQLMGKAAKITIVEAENIVRVGEIHPDNVHLPGIYVDRIVPAEAPKLIEVRKTNEVKEEKGGDASKSESQIRRERIARRTAKELKHGYYVNLGIGIPTLAPSYLSPETKVWLQSENGILGMGPYPSENEVDADLVNAGKETVTLIPGASTFDSAESFAMIRGGHIDVSILGALQVSATGDLANFMIPGKMFKGMGGAMDLVGNPDQTKIVIATDHVAKDGSPKIVDRCTLPLTGARVVSTIITDLCVFEVDRSKGGLTLTELAPGVDVEMVREKTGARFAVADDVKSME</sequence>
<evidence type="ECO:0000256" key="4">
    <source>
        <dbReference type="PIRSR" id="PIRSR000858-1"/>
    </source>
</evidence>